<dbReference type="GO" id="GO:0008408">
    <property type="term" value="F:3'-5' exonuclease activity"/>
    <property type="evidence" value="ECO:0007669"/>
    <property type="project" value="InterPro"/>
</dbReference>
<feature type="domain" description="Polymerase/histidinol phosphatase N-terminal" evidence="9">
    <location>
        <begin position="6"/>
        <end position="73"/>
    </location>
</feature>
<dbReference type="Pfam" id="PF02811">
    <property type="entry name" value="PHP"/>
    <property type="match status" value="1"/>
</dbReference>
<dbReference type="AlphaFoldDB" id="A0A6J6NWD1"/>
<comment type="catalytic activity">
    <reaction evidence="8">
        <text>DNA(n) + a 2'-deoxyribonucleoside 5'-triphosphate = DNA(n+1) + diphosphate</text>
        <dbReference type="Rhea" id="RHEA:22508"/>
        <dbReference type="Rhea" id="RHEA-COMP:17339"/>
        <dbReference type="Rhea" id="RHEA-COMP:17340"/>
        <dbReference type="ChEBI" id="CHEBI:33019"/>
        <dbReference type="ChEBI" id="CHEBI:61560"/>
        <dbReference type="ChEBI" id="CHEBI:173112"/>
        <dbReference type="EC" id="2.7.7.7"/>
    </reaction>
</comment>
<dbReference type="InterPro" id="IPR041931">
    <property type="entry name" value="DNA_pol3_alpha_thumb_dom"/>
</dbReference>
<dbReference type="InterPro" id="IPR016195">
    <property type="entry name" value="Pol/histidinol_Pase-like"/>
</dbReference>
<keyword evidence="7" id="KW-0239">DNA-directed DNA polymerase</keyword>
<dbReference type="InterPro" id="IPR040982">
    <property type="entry name" value="DNA_pol3_finger"/>
</dbReference>
<dbReference type="PANTHER" id="PTHR32294:SF0">
    <property type="entry name" value="DNA POLYMERASE III SUBUNIT ALPHA"/>
    <property type="match status" value="1"/>
</dbReference>
<keyword evidence="5" id="KW-0548">Nucleotidyltransferase</keyword>
<accession>A0A6J6NWD1</accession>
<evidence type="ECO:0000256" key="4">
    <source>
        <dbReference type="ARBA" id="ARBA00022679"/>
    </source>
</evidence>
<evidence type="ECO:0000256" key="1">
    <source>
        <dbReference type="ARBA" id="ARBA00004496"/>
    </source>
</evidence>
<dbReference type="Gene3D" id="1.10.150.870">
    <property type="match status" value="1"/>
</dbReference>
<proteinExistence type="predicted"/>
<organism evidence="10">
    <name type="scientific">freshwater metagenome</name>
    <dbReference type="NCBI Taxonomy" id="449393"/>
    <lineage>
        <taxon>unclassified sequences</taxon>
        <taxon>metagenomes</taxon>
        <taxon>ecological metagenomes</taxon>
    </lineage>
</organism>
<evidence type="ECO:0000256" key="8">
    <source>
        <dbReference type="ARBA" id="ARBA00049244"/>
    </source>
</evidence>
<dbReference type="InterPro" id="IPR004365">
    <property type="entry name" value="NA-bd_OB_tRNA"/>
</dbReference>
<dbReference type="SMART" id="SM00481">
    <property type="entry name" value="POLIIIAc"/>
    <property type="match status" value="1"/>
</dbReference>
<dbReference type="InterPro" id="IPR004013">
    <property type="entry name" value="PHP_dom"/>
</dbReference>
<dbReference type="NCBIfam" id="TIGR00594">
    <property type="entry name" value="polc"/>
    <property type="match status" value="1"/>
</dbReference>
<dbReference type="Gene3D" id="3.20.20.140">
    <property type="entry name" value="Metal-dependent hydrolases"/>
    <property type="match status" value="1"/>
</dbReference>
<dbReference type="GO" id="GO:0003887">
    <property type="term" value="F:DNA-directed DNA polymerase activity"/>
    <property type="evidence" value="ECO:0007669"/>
    <property type="project" value="UniProtKB-KW"/>
</dbReference>
<evidence type="ECO:0000259" key="9">
    <source>
        <dbReference type="SMART" id="SM00481"/>
    </source>
</evidence>
<dbReference type="GO" id="GO:0003676">
    <property type="term" value="F:nucleic acid binding"/>
    <property type="evidence" value="ECO:0007669"/>
    <property type="project" value="InterPro"/>
</dbReference>
<keyword evidence="6" id="KW-0235">DNA replication</keyword>
<dbReference type="GO" id="GO:0006260">
    <property type="term" value="P:DNA replication"/>
    <property type="evidence" value="ECO:0007669"/>
    <property type="project" value="UniProtKB-KW"/>
</dbReference>
<evidence type="ECO:0000256" key="5">
    <source>
        <dbReference type="ARBA" id="ARBA00022695"/>
    </source>
</evidence>
<name>A0A6J6NWD1_9ZZZZ</name>
<dbReference type="InterPro" id="IPR003141">
    <property type="entry name" value="Pol/His_phosphatase_N"/>
</dbReference>
<dbReference type="InterPro" id="IPR004805">
    <property type="entry name" value="DnaE2/DnaE/PolC"/>
</dbReference>
<dbReference type="InterPro" id="IPR029460">
    <property type="entry name" value="DNAPol_HHH"/>
</dbReference>
<dbReference type="PANTHER" id="PTHR32294">
    <property type="entry name" value="DNA POLYMERASE III SUBUNIT ALPHA"/>
    <property type="match status" value="1"/>
</dbReference>
<sequence length="1213" mass="134397">MSKSFVHLHVHTDYSMLDGAAKIRQLIKEVAEQEMPAVAMTDHGNMHGAYEFFMAANDAGIKPIIGLEAYLTPGTHRTDRVGVKWGEGGEDDISGNGAYTHMTLLSETTEGMHNLFKMSSLSWLEGIYYKPRIDRELLNTYARGLIATSGCVSGEIQTRLRLGHYDEAKRVAGEMQEIFGKGNYFIELMSHGIHIEKRSMADLVKLAKELSIPLLATNDSHYIHSTDAEAHEALLCLQTGTNLNDAKRFKLDSQEFYLKSAAEMRRLFADFPEACDNTLLIAERSNVTFKERKLMPKFPVPKGETEASWFAKEVQIGLTKRFGGAVPQTHLDQAQFEIDVIVEMGFPGYFLVVADFIAWARNNGVRVGPGRGSAAGSIVAWAMGITDLDPIEHGLIFERFLNPERVSMPDIDIDFDDRGRGEVIKYVTAKYGSDRVAQIVTFNTIKAKQALKDAARVLAMPYAVGEKLTKALPKMVLGRDVTLTEVVESKIDGKKNDRFKEAAEFRELIESDESSAKVFDLARGLEGLKRGWSVHAAGVIMSAEPLIEIMPMMKREDDGAVITQFDQPSSEALGLLKMDFLGLRNLTVLDDTLANIKSNRGETVVLEELDLNGNQATYDLLSRGDTQGVFQLDGGPMRSLLRLMKPSKFEHISAAIALYRPGPMGMESHTKYALRKNDLQASEAIHAELEGPLSEILDPTYGLIVYQEQVMSAAQKAAGFSLGKADNLRRAMGKKKKEELDKMYEEFESGMKANGYSDAAVKALWDTLLPFADYAFNRAHSAAYGVISYWTAYLKANYTAEFMAALLTSVGGSKDKLSIYLSECRKLGIKVLPPDVNESVGHFAAIGEDIRFGLGAIRNVGHNVVDAIVSHRETKYKSFNDFLKKVPLVVCNKKTIDSLVKAGGFDSLMHTRRSLSEIHEQAVDAQVLTKRKEAQGQVDLFAGMFDDDEGLDVKVPDRPEWQKREKLAYEREMLGLYVSDHPLAGREAQIARYSEISLADLQENEALQDGQVLTIAGLVTAVEHKVARNTGNPYAIVSVEDLDSEVTVMLMGKTYAEYGRSLNSDQIVMIRGRVSQRDDSKNINAQRIDILENATDATDAIVLNIREEQATKLNLEELDRALRAYPGESEVFVNMVAGRSVSSRFKLQPKIKLSVAFISEAKSIFGSKVFIGGDDLVDLDSSLVGALVVNEGFAFGAEQTFFNFDDNDGVRFD</sequence>
<dbReference type="CDD" id="cd04485">
    <property type="entry name" value="DnaE_OBF"/>
    <property type="match status" value="1"/>
</dbReference>
<dbReference type="CDD" id="cd12113">
    <property type="entry name" value="PHP_PolIIIA_DnaE3"/>
    <property type="match status" value="1"/>
</dbReference>
<dbReference type="EC" id="2.7.7.7" evidence="2"/>
<keyword evidence="4" id="KW-0808">Transferase</keyword>
<dbReference type="Pfam" id="PF07733">
    <property type="entry name" value="DNA_pol3_alpha"/>
    <property type="match status" value="1"/>
</dbReference>
<protein>
    <recommendedName>
        <fullName evidence="3">DNA polymerase III subunit alpha</fullName>
        <ecNumber evidence="2">2.7.7.7</ecNumber>
    </recommendedName>
</protein>
<dbReference type="InterPro" id="IPR011708">
    <property type="entry name" value="DNA_pol3_alpha_NTPase_dom"/>
</dbReference>
<evidence type="ECO:0000313" key="10">
    <source>
        <dbReference type="EMBL" id="CAB4688603.1"/>
    </source>
</evidence>
<dbReference type="GO" id="GO:0005737">
    <property type="term" value="C:cytoplasm"/>
    <property type="evidence" value="ECO:0007669"/>
    <property type="project" value="UniProtKB-SubCell"/>
</dbReference>
<dbReference type="NCBIfam" id="NF004226">
    <property type="entry name" value="PRK05673.1"/>
    <property type="match status" value="1"/>
</dbReference>
<evidence type="ECO:0000256" key="7">
    <source>
        <dbReference type="ARBA" id="ARBA00022932"/>
    </source>
</evidence>
<dbReference type="Pfam" id="PF14579">
    <property type="entry name" value="HHH_6"/>
    <property type="match status" value="1"/>
</dbReference>
<evidence type="ECO:0000256" key="3">
    <source>
        <dbReference type="ARBA" id="ARBA00019114"/>
    </source>
</evidence>
<dbReference type="SUPFAM" id="SSF89550">
    <property type="entry name" value="PHP domain-like"/>
    <property type="match status" value="1"/>
</dbReference>
<evidence type="ECO:0000256" key="6">
    <source>
        <dbReference type="ARBA" id="ARBA00022705"/>
    </source>
</evidence>
<dbReference type="Pfam" id="PF01336">
    <property type="entry name" value="tRNA_anti-codon"/>
    <property type="match status" value="1"/>
</dbReference>
<dbReference type="EMBL" id="CAEZXK010000018">
    <property type="protein sequence ID" value="CAB4688603.1"/>
    <property type="molecule type" value="Genomic_DNA"/>
</dbReference>
<reference evidence="10" key="1">
    <citation type="submission" date="2020-05" db="EMBL/GenBank/DDBJ databases">
        <authorList>
            <person name="Chiriac C."/>
            <person name="Salcher M."/>
            <person name="Ghai R."/>
            <person name="Kavagutti S V."/>
        </authorList>
    </citation>
    <scope>NUCLEOTIDE SEQUENCE</scope>
</reference>
<gene>
    <name evidence="10" type="ORF">UFOPK2370_00798</name>
</gene>
<dbReference type="Pfam" id="PF17657">
    <property type="entry name" value="DNA_pol3_finger"/>
    <property type="match status" value="1"/>
</dbReference>
<comment type="subcellular location">
    <subcellularLocation>
        <location evidence="1">Cytoplasm</location>
    </subcellularLocation>
</comment>
<evidence type="ECO:0000256" key="2">
    <source>
        <dbReference type="ARBA" id="ARBA00012417"/>
    </source>
</evidence>
<dbReference type="Gene3D" id="1.10.10.1600">
    <property type="entry name" value="Bacterial DNA polymerase III alpha subunit, thumb domain"/>
    <property type="match status" value="1"/>
</dbReference>